<comment type="subcellular location">
    <subcellularLocation>
        <location evidence="1">Cell envelope</location>
    </subcellularLocation>
</comment>
<dbReference type="PANTHER" id="PTHR30532:SF24">
    <property type="entry name" value="FERRIC ENTEROBACTIN-BINDING PERIPLASMIC PROTEIN FEPB"/>
    <property type="match status" value="1"/>
</dbReference>
<proteinExistence type="inferred from homology"/>
<evidence type="ECO:0000256" key="5">
    <source>
        <dbReference type="SAM" id="SignalP"/>
    </source>
</evidence>
<evidence type="ECO:0000313" key="8">
    <source>
        <dbReference type="Proteomes" id="UP000243528"/>
    </source>
</evidence>
<dbReference type="Pfam" id="PF01497">
    <property type="entry name" value="Peripla_BP_2"/>
    <property type="match status" value="1"/>
</dbReference>
<dbReference type="SUPFAM" id="SSF53807">
    <property type="entry name" value="Helical backbone' metal receptor"/>
    <property type="match status" value="1"/>
</dbReference>
<comment type="caution">
    <text evidence="7">The sequence shown here is derived from an EMBL/GenBank/DDBJ whole genome shotgun (WGS) entry which is preliminary data.</text>
</comment>
<dbReference type="PANTHER" id="PTHR30532">
    <property type="entry name" value="IRON III DICITRATE-BINDING PERIPLASMIC PROTEIN"/>
    <property type="match status" value="1"/>
</dbReference>
<dbReference type="PROSITE" id="PS50983">
    <property type="entry name" value="FE_B12_PBP"/>
    <property type="match status" value="1"/>
</dbReference>
<feature type="signal peptide" evidence="5">
    <location>
        <begin position="1"/>
        <end position="25"/>
    </location>
</feature>
<feature type="domain" description="Fe/B12 periplasmic-binding" evidence="6">
    <location>
        <begin position="72"/>
        <end position="344"/>
    </location>
</feature>
<dbReference type="EMBL" id="PYGE01000003">
    <property type="protein sequence ID" value="PSL06031.1"/>
    <property type="molecule type" value="Genomic_DNA"/>
</dbReference>
<dbReference type="InterPro" id="IPR051313">
    <property type="entry name" value="Bact_iron-sidero_bind"/>
</dbReference>
<protein>
    <submittedName>
        <fullName evidence="7">Iron complex transport system substrate-binding protein</fullName>
    </submittedName>
</protein>
<evidence type="ECO:0000259" key="6">
    <source>
        <dbReference type="PROSITE" id="PS50983"/>
    </source>
</evidence>
<keyword evidence="4 5" id="KW-0732">Signal</keyword>
<reference evidence="7 8" key="1">
    <citation type="submission" date="2018-03" db="EMBL/GenBank/DDBJ databases">
        <title>Genomic Encyclopedia of Archaeal and Bacterial Type Strains, Phase II (KMG-II): from individual species to whole genera.</title>
        <authorList>
            <person name="Goeker M."/>
        </authorList>
    </citation>
    <scope>NUCLEOTIDE SEQUENCE [LARGE SCALE GENOMIC DNA]</scope>
    <source>
        <strain evidence="7 8">DSM 45211</strain>
    </source>
</reference>
<dbReference type="CDD" id="cd01146">
    <property type="entry name" value="FhuD"/>
    <property type="match status" value="1"/>
</dbReference>
<keyword evidence="8" id="KW-1185">Reference proteome</keyword>
<dbReference type="PROSITE" id="PS51318">
    <property type="entry name" value="TAT"/>
    <property type="match status" value="1"/>
</dbReference>
<evidence type="ECO:0000256" key="3">
    <source>
        <dbReference type="ARBA" id="ARBA00022448"/>
    </source>
</evidence>
<dbReference type="InterPro" id="IPR006311">
    <property type="entry name" value="TAT_signal"/>
</dbReference>
<dbReference type="OrthoDB" id="1846031at2"/>
<dbReference type="Gene3D" id="3.40.50.1980">
    <property type="entry name" value="Nitrogenase molybdenum iron protein domain"/>
    <property type="match status" value="2"/>
</dbReference>
<comment type="similarity">
    <text evidence="2">Belongs to the bacterial solute-binding protein 8 family.</text>
</comment>
<evidence type="ECO:0000256" key="2">
    <source>
        <dbReference type="ARBA" id="ARBA00008814"/>
    </source>
</evidence>
<gene>
    <name evidence="7" type="ORF">CLV30_103186</name>
</gene>
<dbReference type="GO" id="GO:1901678">
    <property type="term" value="P:iron coordination entity transport"/>
    <property type="evidence" value="ECO:0007669"/>
    <property type="project" value="UniProtKB-ARBA"/>
</dbReference>
<keyword evidence="3" id="KW-0813">Transport</keyword>
<evidence type="ECO:0000313" key="7">
    <source>
        <dbReference type="EMBL" id="PSL06031.1"/>
    </source>
</evidence>
<accession>A0A2P8E977</accession>
<dbReference type="PROSITE" id="PS51257">
    <property type="entry name" value="PROKAR_LIPOPROTEIN"/>
    <property type="match status" value="1"/>
</dbReference>
<evidence type="ECO:0000256" key="4">
    <source>
        <dbReference type="ARBA" id="ARBA00022729"/>
    </source>
</evidence>
<dbReference type="AlphaFoldDB" id="A0A2P8E977"/>
<dbReference type="GO" id="GO:0030288">
    <property type="term" value="C:outer membrane-bounded periplasmic space"/>
    <property type="evidence" value="ECO:0007669"/>
    <property type="project" value="TreeGrafter"/>
</dbReference>
<name>A0A2P8E977_9ACTN</name>
<dbReference type="Proteomes" id="UP000243528">
    <property type="component" value="Unassembled WGS sequence"/>
</dbReference>
<dbReference type="RefSeq" id="WP_106536251.1">
    <property type="nucleotide sequence ID" value="NZ_ML142901.1"/>
</dbReference>
<organism evidence="7 8">
    <name type="scientific">Haloactinopolyspora alba</name>
    <dbReference type="NCBI Taxonomy" id="648780"/>
    <lineage>
        <taxon>Bacteria</taxon>
        <taxon>Bacillati</taxon>
        <taxon>Actinomycetota</taxon>
        <taxon>Actinomycetes</taxon>
        <taxon>Jiangellales</taxon>
        <taxon>Jiangellaceae</taxon>
        <taxon>Haloactinopolyspora</taxon>
    </lineage>
</organism>
<evidence type="ECO:0000256" key="1">
    <source>
        <dbReference type="ARBA" id="ARBA00004196"/>
    </source>
</evidence>
<sequence>MHALTRRRRVRLLAALTLGVLVTGACGPADDTTASADGPASDPASAPAAGDAFPVTVEHALGETTIDSEPQRVVTWGWSSQDAALALGVVPVAMPAFEYGGDDEGVLPWTREALGDNETPTILPSNGQEIPYEAIAEADPDLILALNSGLDSTEYETLSQIAPTVAYPEKTWSTSWQDQARLAGEALGRTAQAEKLVADTEAYLDEKAAQYPQLDGKTFVYATEDDGQLGVYTSDDVRVSLLTDLGLEVAPYVDENATGDSFYYYVSGELAADIESDIMVAWFDDEATADDFASDPLFSQNPAIARGAFAPIVGESYVMASSAPTVLSIPWMLDDYVPQLAEAADASD</sequence>
<dbReference type="InterPro" id="IPR002491">
    <property type="entry name" value="ABC_transptr_periplasmic_BD"/>
</dbReference>
<feature type="chain" id="PRO_5038662137" evidence="5">
    <location>
        <begin position="26"/>
        <end position="348"/>
    </location>
</feature>